<evidence type="ECO:0000313" key="1">
    <source>
        <dbReference type="EMBL" id="VAW75509.1"/>
    </source>
</evidence>
<gene>
    <name evidence="1" type="ORF">MNBD_GAMMA14-1292</name>
</gene>
<organism evidence="1">
    <name type="scientific">hydrothermal vent metagenome</name>
    <dbReference type="NCBI Taxonomy" id="652676"/>
    <lineage>
        <taxon>unclassified sequences</taxon>
        <taxon>metagenomes</taxon>
        <taxon>ecological metagenomes</taxon>
    </lineage>
</organism>
<proteinExistence type="predicted"/>
<accession>A0A3B0YMJ6</accession>
<dbReference type="EMBL" id="UOFM01000138">
    <property type="protein sequence ID" value="VAW75509.1"/>
    <property type="molecule type" value="Genomic_DNA"/>
</dbReference>
<name>A0A3B0YMJ6_9ZZZZ</name>
<protein>
    <submittedName>
        <fullName evidence="1">Uncharacterized protein</fullName>
    </submittedName>
</protein>
<reference evidence="1" key="1">
    <citation type="submission" date="2018-06" db="EMBL/GenBank/DDBJ databases">
        <authorList>
            <person name="Zhirakovskaya E."/>
        </authorList>
    </citation>
    <scope>NUCLEOTIDE SEQUENCE</scope>
</reference>
<sequence>MNNITGITRGDIESIPSFITDLNQARLVVYPTLALPHTIRIVAFATNPFCLSREEKP</sequence>
<dbReference type="AlphaFoldDB" id="A0A3B0YMJ6"/>